<organism evidence="2 3">
    <name type="scientific">Lacticaseibacillus nasuensis JCM 17158</name>
    <dbReference type="NCBI Taxonomy" id="1291734"/>
    <lineage>
        <taxon>Bacteria</taxon>
        <taxon>Bacillati</taxon>
        <taxon>Bacillota</taxon>
        <taxon>Bacilli</taxon>
        <taxon>Lactobacillales</taxon>
        <taxon>Lactobacillaceae</taxon>
        <taxon>Lacticaseibacillus</taxon>
    </lineage>
</organism>
<proteinExistence type="predicted"/>
<evidence type="ECO:0000313" key="2">
    <source>
        <dbReference type="EMBL" id="KRK72914.1"/>
    </source>
</evidence>
<dbReference type="AlphaFoldDB" id="A0A0R1JYR2"/>
<keyword evidence="1" id="KW-1133">Transmembrane helix</keyword>
<feature type="transmembrane region" description="Helical" evidence="1">
    <location>
        <begin position="51"/>
        <end position="70"/>
    </location>
</feature>
<reference evidence="2 3" key="1">
    <citation type="journal article" date="2015" name="Genome Announc.">
        <title>Expanding the biotechnology potential of lactobacilli through comparative genomics of 213 strains and associated genera.</title>
        <authorList>
            <person name="Sun Z."/>
            <person name="Harris H.M."/>
            <person name="McCann A."/>
            <person name="Guo C."/>
            <person name="Argimon S."/>
            <person name="Zhang W."/>
            <person name="Yang X."/>
            <person name="Jeffery I.B."/>
            <person name="Cooney J.C."/>
            <person name="Kagawa T.F."/>
            <person name="Liu W."/>
            <person name="Song Y."/>
            <person name="Salvetti E."/>
            <person name="Wrobel A."/>
            <person name="Rasinkangas P."/>
            <person name="Parkhill J."/>
            <person name="Rea M.C."/>
            <person name="O'Sullivan O."/>
            <person name="Ritari J."/>
            <person name="Douillard F.P."/>
            <person name="Paul Ross R."/>
            <person name="Yang R."/>
            <person name="Briner A.E."/>
            <person name="Felis G.E."/>
            <person name="de Vos W.M."/>
            <person name="Barrangou R."/>
            <person name="Klaenhammer T.R."/>
            <person name="Caufield P.W."/>
            <person name="Cui Y."/>
            <person name="Zhang H."/>
            <person name="O'Toole P.W."/>
        </authorList>
    </citation>
    <scope>NUCLEOTIDE SEQUENCE [LARGE SCALE GENOMIC DNA]</scope>
    <source>
        <strain evidence="2 3">JCM 17158</strain>
    </source>
</reference>
<gene>
    <name evidence="2" type="ORF">FD02_GL001334</name>
</gene>
<protein>
    <recommendedName>
        <fullName evidence="4">Alkaline shock response membrane anchor protein AmaP</fullName>
    </recommendedName>
</protein>
<keyword evidence="3" id="KW-1185">Reference proteome</keyword>
<keyword evidence="1" id="KW-0812">Transmembrane</keyword>
<sequence>MKLMTRLLGACAVLLILPVPIFAMYAELTASGVIAGMFDWTQAAGLAMYLRYVSLALIIAGVVALGVFLFSKRRTTYIMQQDFGSLRVTKAAIEQFVAHELRREPLVKDPQVTARMKRKSLAVQVRGALAPGAKAGEPAAVLTGIRDRLAQALGVSPDTTIAITLASSREPQRRPLQ</sequence>
<dbReference type="STRING" id="1291734.FD02_GL001334"/>
<keyword evidence="1" id="KW-0472">Membrane</keyword>
<dbReference type="NCBIfam" id="NF033218">
    <property type="entry name" value="anchor_AmaP"/>
    <property type="match status" value="1"/>
</dbReference>
<name>A0A0R1JYR2_9LACO</name>
<dbReference type="RefSeq" id="WP_056950855.1">
    <property type="nucleotide sequence ID" value="NZ_AZDJ01000016.1"/>
</dbReference>
<comment type="caution">
    <text evidence="2">The sequence shown here is derived from an EMBL/GenBank/DDBJ whole genome shotgun (WGS) entry which is preliminary data.</text>
</comment>
<accession>A0A0R1JYR2</accession>
<dbReference type="Proteomes" id="UP000051804">
    <property type="component" value="Unassembled WGS sequence"/>
</dbReference>
<dbReference type="EMBL" id="AZDJ01000016">
    <property type="protein sequence ID" value="KRK72914.1"/>
    <property type="molecule type" value="Genomic_DNA"/>
</dbReference>
<evidence type="ECO:0000256" key="1">
    <source>
        <dbReference type="SAM" id="Phobius"/>
    </source>
</evidence>
<evidence type="ECO:0008006" key="4">
    <source>
        <dbReference type="Google" id="ProtNLM"/>
    </source>
</evidence>
<dbReference type="PATRIC" id="fig|1291734.4.peg.1372"/>
<evidence type="ECO:0000313" key="3">
    <source>
        <dbReference type="Proteomes" id="UP000051804"/>
    </source>
</evidence>